<dbReference type="InterPro" id="IPR003701">
    <property type="entry name" value="Mre11"/>
</dbReference>
<dbReference type="SMART" id="SM01260">
    <property type="entry name" value="LANC_like"/>
    <property type="match status" value="1"/>
</dbReference>
<dbReference type="FunFam" id="3.60.21.10:FF:000011">
    <property type="entry name" value="Double-strand break repair protein"/>
    <property type="match status" value="1"/>
</dbReference>
<dbReference type="PANTHER" id="PTHR10139">
    <property type="entry name" value="DOUBLE-STRAND BREAK REPAIR PROTEIN MRE11"/>
    <property type="match status" value="1"/>
</dbReference>
<feature type="binding site" evidence="17">
    <location>
        <position position="1089"/>
    </location>
    <ligand>
        <name>Zn(2+)</name>
        <dbReference type="ChEBI" id="CHEBI:29105"/>
    </ligand>
</feature>
<evidence type="ECO:0000256" key="5">
    <source>
        <dbReference type="ARBA" id="ARBA00009028"/>
    </source>
</evidence>
<evidence type="ECO:0000256" key="6">
    <source>
        <dbReference type="ARBA" id="ARBA00022454"/>
    </source>
</evidence>
<dbReference type="GO" id="GO:0000723">
    <property type="term" value="P:telomere maintenance"/>
    <property type="evidence" value="ECO:0007669"/>
    <property type="project" value="TreeGrafter"/>
</dbReference>
<accession>A0A1W0X9P5</accession>
<dbReference type="GO" id="GO:0030870">
    <property type="term" value="C:Mre11 complex"/>
    <property type="evidence" value="ECO:0007669"/>
    <property type="project" value="InterPro"/>
</dbReference>
<dbReference type="InterPro" id="IPR041796">
    <property type="entry name" value="Mre11_N"/>
</dbReference>
<dbReference type="GO" id="GO:0000014">
    <property type="term" value="F:single-stranded DNA endodeoxyribonuclease activity"/>
    <property type="evidence" value="ECO:0007669"/>
    <property type="project" value="TreeGrafter"/>
</dbReference>
<keyword evidence="22" id="KW-1185">Reference proteome</keyword>
<keyword evidence="8 17" id="KW-0479">Metal-binding</keyword>
<evidence type="ECO:0000256" key="15">
    <source>
        <dbReference type="ARBA" id="ARBA00023242"/>
    </source>
</evidence>
<keyword evidence="16 18" id="KW-0469">Meiosis</keyword>
<dbReference type="GO" id="GO:0008296">
    <property type="term" value="F:3'-5'-DNA exonuclease activity"/>
    <property type="evidence" value="ECO:0007669"/>
    <property type="project" value="InterPro"/>
</dbReference>
<evidence type="ECO:0000256" key="16">
    <source>
        <dbReference type="ARBA" id="ARBA00023254"/>
    </source>
</evidence>
<dbReference type="GO" id="GO:0000724">
    <property type="term" value="P:double-strand break repair via homologous recombination"/>
    <property type="evidence" value="ECO:0007669"/>
    <property type="project" value="TreeGrafter"/>
</dbReference>
<evidence type="ECO:0000256" key="19">
    <source>
        <dbReference type="SAM" id="MobiDB-lite"/>
    </source>
</evidence>
<evidence type="ECO:0000256" key="2">
    <source>
        <dbReference type="ARBA" id="ARBA00004123"/>
    </source>
</evidence>
<evidence type="ECO:0000313" key="22">
    <source>
        <dbReference type="Proteomes" id="UP000192578"/>
    </source>
</evidence>
<keyword evidence="14 18" id="KW-0464">Manganese</keyword>
<dbReference type="GO" id="GO:0035861">
    <property type="term" value="C:site of double-strand break"/>
    <property type="evidence" value="ECO:0007669"/>
    <property type="project" value="TreeGrafter"/>
</dbReference>
<comment type="similarity">
    <text evidence="4">Belongs to the LanC-like protein family.</text>
</comment>
<dbReference type="GO" id="GO:0005975">
    <property type="term" value="P:carbohydrate metabolic process"/>
    <property type="evidence" value="ECO:0007669"/>
    <property type="project" value="InterPro"/>
</dbReference>
<dbReference type="EMBL" id="MTYJ01000007">
    <property type="protein sequence ID" value="OQV24259.1"/>
    <property type="molecule type" value="Genomic_DNA"/>
</dbReference>
<feature type="compositionally biased region" description="Polar residues" evidence="19">
    <location>
        <begin position="670"/>
        <end position="679"/>
    </location>
</feature>
<dbReference type="PRINTS" id="PR01950">
    <property type="entry name" value="LANCSUPER"/>
</dbReference>
<comment type="caution">
    <text evidence="21">The sequence shown here is derived from an EMBL/GenBank/DDBJ whole genome shotgun (WGS) entry which is preliminary data.</text>
</comment>
<dbReference type="GO" id="GO:0006303">
    <property type="term" value="P:double-strand break repair via nonhomologous end joining"/>
    <property type="evidence" value="ECO:0007669"/>
    <property type="project" value="TreeGrafter"/>
</dbReference>
<keyword evidence="11 18" id="KW-0378">Hydrolase</keyword>
<dbReference type="InterPro" id="IPR007281">
    <property type="entry name" value="Mre11_DNA-bd"/>
</dbReference>
<dbReference type="Gene3D" id="3.60.21.10">
    <property type="match status" value="1"/>
</dbReference>
<dbReference type="InterPro" id="IPR029052">
    <property type="entry name" value="Metallo-depent_PP-like"/>
</dbReference>
<proteinExistence type="inferred from homology"/>
<dbReference type="GO" id="GO:0030145">
    <property type="term" value="F:manganese ion binding"/>
    <property type="evidence" value="ECO:0007669"/>
    <property type="project" value="InterPro"/>
</dbReference>
<evidence type="ECO:0000256" key="1">
    <source>
        <dbReference type="ARBA" id="ARBA00001936"/>
    </source>
</evidence>
<organism evidence="21 22">
    <name type="scientific">Hypsibius exemplaris</name>
    <name type="common">Freshwater tardigrade</name>
    <dbReference type="NCBI Taxonomy" id="2072580"/>
    <lineage>
        <taxon>Eukaryota</taxon>
        <taxon>Metazoa</taxon>
        <taxon>Ecdysozoa</taxon>
        <taxon>Tardigrada</taxon>
        <taxon>Eutardigrada</taxon>
        <taxon>Parachela</taxon>
        <taxon>Hypsibioidea</taxon>
        <taxon>Hypsibiidae</taxon>
        <taxon>Hypsibius</taxon>
    </lineage>
</organism>
<dbReference type="AlphaFoldDB" id="A0A1W0X9P5"/>
<feature type="domain" description="Mre11 DNA-binding" evidence="20">
    <location>
        <begin position="345"/>
        <end position="512"/>
    </location>
</feature>
<dbReference type="GO" id="GO:0097552">
    <property type="term" value="P:mitochondrial double-strand break repair via homologous recombination"/>
    <property type="evidence" value="ECO:0007669"/>
    <property type="project" value="TreeGrafter"/>
</dbReference>
<keyword evidence="12 18" id="KW-0269">Exonuclease</keyword>
<keyword evidence="7 18" id="KW-0540">Nuclease</keyword>
<feature type="binding site" evidence="17">
    <location>
        <position position="1090"/>
    </location>
    <ligand>
        <name>Zn(2+)</name>
        <dbReference type="ChEBI" id="CHEBI:29105"/>
    </ligand>
</feature>
<feature type="region of interest" description="Disordered" evidence="19">
    <location>
        <begin position="1"/>
        <end position="28"/>
    </location>
</feature>
<keyword evidence="15 18" id="KW-0539">Nucleus</keyword>
<dbReference type="SUPFAM" id="SSF56300">
    <property type="entry name" value="Metallo-dependent phosphatases"/>
    <property type="match status" value="1"/>
</dbReference>
<protein>
    <submittedName>
        <fullName evidence="21">Double-strand break repair protein MRE11</fullName>
    </submittedName>
</protein>
<dbReference type="CDD" id="cd00840">
    <property type="entry name" value="MPP_Mre11_N"/>
    <property type="match status" value="1"/>
</dbReference>
<dbReference type="InterPro" id="IPR012341">
    <property type="entry name" value="6hp_glycosidase-like_sf"/>
</dbReference>
<dbReference type="GO" id="GO:0007095">
    <property type="term" value="P:mitotic G2 DNA damage checkpoint signaling"/>
    <property type="evidence" value="ECO:0007669"/>
    <property type="project" value="TreeGrafter"/>
</dbReference>
<dbReference type="Pfam" id="PF00149">
    <property type="entry name" value="Metallophos"/>
    <property type="match status" value="1"/>
</dbReference>
<feature type="binding site" evidence="17">
    <location>
        <position position="1043"/>
    </location>
    <ligand>
        <name>Zn(2+)</name>
        <dbReference type="ChEBI" id="CHEBI:29105"/>
    </ligand>
</feature>
<name>A0A1W0X9P5_HYPEX</name>
<evidence type="ECO:0000256" key="9">
    <source>
        <dbReference type="ARBA" id="ARBA00022759"/>
    </source>
</evidence>
<dbReference type="NCBIfam" id="TIGR00583">
    <property type="entry name" value="mre11"/>
    <property type="match status" value="1"/>
</dbReference>
<feature type="region of interest" description="Disordered" evidence="19">
    <location>
        <begin position="579"/>
        <end position="699"/>
    </location>
</feature>
<reference evidence="22" key="1">
    <citation type="submission" date="2017-01" db="EMBL/GenBank/DDBJ databases">
        <title>Comparative genomics of anhydrobiosis in the tardigrade Hypsibius dujardini.</title>
        <authorList>
            <person name="Yoshida Y."/>
            <person name="Koutsovoulos G."/>
            <person name="Laetsch D."/>
            <person name="Stevens L."/>
            <person name="Kumar S."/>
            <person name="Horikawa D."/>
            <person name="Ishino K."/>
            <person name="Komine S."/>
            <person name="Tomita M."/>
            <person name="Blaxter M."/>
            <person name="Arakawa K."/>
        </authorList>
    </citation>
    <scope>NUCLEOTIDE SEQUENCE [LARGE SCALE GENOMIC DNA]</scope>
    <source>
        <strain evidence="22">Z151</strain>
    </source>
</reference>
<keyword evidence="13 18" id="KW-0234">DNA repair</keyword>
<dbReference type="Proteomes" id="UP000192578">
    <property type="component" value="Unassembled WGS sequence"/>
</dbReference>
<dbReference type="SMART" id="SM01347">
    <property type="entry name" value="Mre11_DNA_bind"/>
    <property type="match status" value="1"/>
</dbReference>
<dbReference type="InterPro" id="IPR004843">
    <property type="entry name" value="Calcineurin-like_PHP"/>
</dbReference>
<dbReference type="GO" id="GO:0031573">
    <property type="term" value="P:mitotic intra-S DNA damage checkpoint signaling"/>
    <property type="evidence" value="ECO:0007669"/>
    <property type="project" value="TreeGrafter"/>
</dbReference>
<evidence type="ECO:0000256" key="17">
    <source>
        <dbReference type="PIRSR" id="PIRSR607822-1"/>
    </source>
</evidence>
<dbReference type="SUPFAM" id="SSF158745">
    <property type="entry name" value="LanC-like"/>
    <property type="match status" value="1"/>
</dbReference>
<evidence type="ECO:0000256" key="18">
    <source>
        <dbReference type="RuleBase" id="RU003447"/>
    </source>
</evidence>
<feature type="compositionally biased region" description="Polar residues" evidence="19">
    <location>
        <begin position="1"/>
        <end position="26"/>
    </location>
</feature>
<dbReference type="GO" id="GO:0042138">
    <property type="term" value="P:meiotic DNA double-strand break formation"/>
    <property type="evidence" value="ECO:0007669"/>
    <property type="project" value="TreeGrafter"/>
</dbReference>
<evidence type="ECO:0000256" key="12">
    <source>
        <dbReference type="ARBA" id="ARBA00022839"/>
    </source>
</evidence>
<evidence type="ECO:0000256" key="3">
    <source>
        <dbReference type="ARBA" id="ARBA00004286"/>
    </source>
</evidence>
<comment type="similarity">
    <text evidence="5 18">Belongs to the MRE11/RAD32 family.</text>
</comment>
<comment type="cofactor">
    <cofactor evidence="1">
        <name>Mn(2+)</name>
        <dbReference type="ChEBI" id="CHEBI:29035"/>
    </cofactor>
</comment>
<evidence type="ECO:0000313" key="21">
    <source>
        <dbReference type="EMBL" id="OQV24259.1"/>
    </source>
</evidence>
<dbReference type="Gene3D" id="3.30.110.110">
    <property type="entry name" value="Mre11, capping domain"/>
    <property type="match status" value="1"/>
</dbReference>
<gene>
    <name evidence="21" type="ORF">BV898_01799</name>
</gene>
<sequence length="1174" mass="131501">MMASQRTQTFSDSESPTHSPNESFNLNAEEVTGSGYPYSLGRTMRQLTLDADAQPDPADLFTILVASDLHLGYCDRDELRKNDSLRTFEEILRTAKENKVDFVLLGGDLFHENKPSRSTAQQCATLLRSYCMGDGGINFELVSEPTVNFGHMEKQFQRINTEDPNLNINLPVYSIHGNHDDPSGSTYLSELDLLHTYGLINYFGKAVDLENIEIAPLLFAKGNTKLAVYGLGAIRDERLHRAYLENQVTMHRPEEATEEWFNIFVIHQNRPAHRGKHNYVPETFLEKWLDLVIWGHEHDPVPVPVLNKEMGFEVLQPGSSVATSMSDGEGKQKYCYLLKVAGRRYRVEPIALETVRPFYIEDINLTAIGYIKDDGNADVIRDDVEKFLNKKMEKLIRKAEEERRPQQPKEPLIRLRVDFGNVEPLNPILFGQRFFGRVANPKEIIQAVKSKPLGRNNRNGDTSNVSQFKSMTIVPEVVTSIEDLLKEHFKRLANDHLQLFSPDFMNESLKQFVHNDDKEAIVDAFEFQKAQVEKFLTEREIDPASVSDLPESIRAYKEAHVDMPQYLSDFAAWRVNSSKVAKRSPSQATGTAAKRNRTGSDDEDAPHIDNVGPLSLAPLSTQGSVRGRGRGSRARGGATVARGGARGRGRGGAAAAVSPTESEEEEANDSGDSNGPSISSRDRTTTTTRGRVTTTTRGRRRTGHITDYFMKTIELGCVNSVYAPAIVSTPGLTSAVQTVQCRYMMASKISGKKTRSLPDPKVHHRYFENPFHNYAGLPVRNPAEYLDDALVLFRDIYHHYSGVNLQDTGTDIYTGTAGVAYMLTRLLAMPNVLPEADKQMALKLGSRIMEPALKQQTGEAGFLIGDPGVLAVAAIFYSTSGDHRRAEDCLTGYAKFCSDLDSLKVKDSSGDELFAGRIGYLDGFLELWKAFPSHWTLMQIDVRKIINAVLDSGRRYSKKKGLDDRCPLYFYHYGSDYLGAAHGISTILQFLLCFPHCLSTIDGAVEEIKRSVDYVVRQQTSTGNFPPKFGDKESTREELVHWCHGAPGLIYMLAKAYLVWKEKNYLDTAVVCADLIWKKGLLRKGPGICHGIAGNGYAFLLMYRLTAKEEYLYRAHCFADFMFNPLVQDKSRTPDHPYSLFEGVTGSVCFLADLTNPTAAYFPFSDVFNDFPHK</sequence>
<dbReference type="PANTHER" id="PTHR10139:SF1">
    <property type="entry name" value="DOUBLE-STRAND BREAK REPAIR PROTEIN MRE11"/>
    <property type="match status" value="1"/>
</dbReference>
<feature type="compositionally biased region" description="Low complexity" evidence="19">
    <location>
        <begin position="685"/>
        <end position="696"/>
    </location>
</feature>
<dbReference type="Gene3D" id="1.50.10.10">
    <property type="match status" value="1"/>
</dbReference>
<evidence type="ECO:0000256" key="10">
    <source>
        <dbReference type="ARBA" id="ARBA00022763"/>
    </source>
</evidence>
<evidence type="ECO:0000256" key="11">
    <source>
        <dbReference type="ARBA" id="ARBA00022801"/>
    </source>
</evidence>
<dbReference type="Pfam" id="PF05147">
    <property type="entry name" value="LANC_like"/>
    <property type="match status" value="1"/>
</dbReference>
<keyword evidence="10 18" id="KW-0227">DNA damage</keyword>
<dbReference type="InterPro" id="IPR020464">
    <property type="entry name" value="LanC-like_prot_euk"/>
</dbReference>
<dbReference type="Pfam" id="PF04152">
    <property type="entry name" value="Mre11_DNA_bind"/>
    <property type="match status" value="1"/>
</dbReference>
<dbReference type="GO" id="GO:0031179">
    <property type="term" value="P:peptide modification"/>
    <property type="evidence" value="ECO:0007669"/>
    <property type="project" value="InterPro"/>
</dbReference>
<keyword evidence="9 18" id="KW-0255">Endonuclease</keyword>
<dbReference type="InterPro" id="IPR038487">
    <property type="entry name" value="Mre11_capping_dom"/>
</dbReference>
<comment type="subcellular location">
    <subcellularLocation>
        <location evidence="3">Chromosome</location>
    </subcellularLocation>
    <subcellularLocation>
        <location evidence="2">Nucleus</location>
    </subcellularLocation>
</comment>
<keyword evidence="17" id="KW-0862">Zinc</keyword>
<dbReference type="PRINTS" id="PR01951">
    <property type="entry name" value="LANCEUKARYTE"/>
</dbReference>
<evidence type="ECO:0000256" key="8">
    <source>
        <dbReference type="ARBA" id="ARBA00022723"/>
    </source>
</evidence>
<evidence type="ECO:0000256" key="13">
    <source>
        <dbReference type="ARBA" id="ARBA00023204"/>
    </source>
</evidence>
<dbReference type="InterPro" id="IPR007822">
    <property type="entry name" value="LANC-like"/>
</dbReference>
<evidence type="ECO:0000256" key="4">
    <source>
        <dbReference type="ARBA" id="ARBA00007179"/>
    </source>
</evidence>
<dbReference type="CDD" id="cd04794">
    <property type="entry name" value="euk_LANCL"/>
    <property type="match status" value="1"/>
</dbReference>
<evidence type="ECO:0000259" key="20">
    <source>
        <dbReference type="SMART" id="SM01347"/>
    </source>
</evidence>
<feature type="compositionally biased region" description="Polar residues" evidence="19">
    <location>
        <begin position="579"/>
        <end position="590"/>
    </location>
</feature>
<keyword evidence="6" id="KW-0158">Chromosome</keyword>
<dbReference type="OrthoDB" id="30417at2759"/>
<evidence type="ECO:0000256" key="14">
    <source>
        <dbReference type="ARBA" id="ARBA00023211"/>
    </source>
</evidence>
<evidence type="ECO:0000256" key="7">
    <source>
        <dbReference type="ARBA" id="ARBA00022722"/>
    </source>
</evidence>